<dbReference type="InterPro" id="IPR013425">
    <property type="entry name" value="Autotrns_rpt"/>
</dbReference>
<gene>
    <name evidence="2" type="ORF">OJ996_26160</name>
</gene>
<proteinExistence type="predicted"/>
<reference evidence="2" key="1">
    <citation type="submission" date="2022-10" db="EMBL/GenBank/DDBJ databases">
        <title>Luteolibacter sp. GHJ8, whole genome shotgun sequencing project.</title>
        <authorList>
            <person name="Zhao G."/>
            <person name="Shen L."/>
        </authorList>
    </citation>
    <scope>NUCLEOTIDE SEQUENCE</scope>
    <source>
        <strain evidence="2">GHJ8</strain>
    </source>
</reference>
<organism evidence="2 3">
    <name type="scientific">Luteolibacter rhizosphaerae</name>
    <dbReference type="NCBI Taxonomy" id="2989719"/>
    <lineage>
        <taxon>Bacteria</taxon>
        <taxon>Pseudomonadati</taxon>
        <taxon>Verrucomicrobiota</taxon>
        <taxon>Verrucomicrobiia</taxon>
        <taxon>Verrucomicrobiales</taxon>
        <taxon>Verrucomicrobiaceae</taxon>
        <taxon>Luteolibacter</taxon>
    </lineage>
</organism>
<keyword evidence="3" id="KW-1185">Reference proteome</keyword>
<dbReference type="InterPro" id="IPR011050">
    <property type="entry name" value="Pectin_lyase_fold/virulence"/>
</dbReference>
<evidence type="ECO:0000256" key="1">
    <source>
        <dbReference type="ARBA" id="ARBA00022729"/>
    </source>
</evidence>
<evidence type="ECO:0008006" key="4">
    <source>
        <dbReference type="Google" id="ProtNLM"/>
    </source>
</evidence>
<keyword evidence="1" id="KW-0732">Signal</keyword>
<name>A0ABT3GBC9_9BACT</name>
<sequence length="1217" mass="120614">MDTRSYAFLFAAVAAGAGQAQDLRSATTDNLNVAGAWVDGTVPGTGDVATWNAGSALAGTLGAGQTWGGLNLSGASGPVSITGAFNLGLDHATDANTVLNTGANNFTWGSEGAAGQLNLIGALAIAAPGNGNTGNGASFAGSGIVTLSSTGTKNWSTSGSATSGANGVNNVSFTGTLRLRGATTAIETAGGNWLAFGGGGGSTGVPGSLVQTGAFHLDTGDAVSRGDFILTNAFNDKTLELASLSGTGNIRADWGVGATLSQRGIRINQATDTVYAGGIYTHNGSSQRRNVTITKDGAGTLVFSGRLGSTQSGAGNPASLNFAINGGVWQMGDGTKNPSAPLNAANWDTASTFSVGAGGTLRFMANATEYVWDRPISGSGAIVVTNDGTAGEGKVALTALDSSGFTGSTTVQAGRLRIGGDLGGSAVTVAPGAGLAVGGLTQPSAGFVKSVSFAGGSSSEFRAGALYDELVVNDAGGLVVSGPHVITAVSSGGLNFGDKVSIIDYEGSFSGFANLSLAPGSRFSLVHNVAESRIELEYTGGTITWTGGSGSWEVGGPNNWNLGGSPATFLQGDATLFDDGASTGNVTVGGALTPASMTISNSSLSYTFTGSGSIGGSGDLLKEGSGSATIAVTGSYSGSTIVDAGTLVFGNGGTTGGTGSGAVIVNEGATLRLNRSDLLDYKASPHLRNVSGGGDVVIEGGGTVFNYPGSGLGFTEGNSWAELTGDLIIRGGSEFQTIRNGATAMGNGDIVLGDSGSSGKVSQIEGNWTWTNDIVLNGADNRVINRSAGSGRSLKLQGIIAGSGNLTIEDATAAMTNLQAGFILTGANTMSGLLTIPTHVPVRVGGVPGNTDVSQPGAGPAGSLGTATVQNEGILTFSRSDAHTVANTITGSGQVVVGLATGNVEQIASFTGVKSYSGPTTVRSGTLLVNTSLPDSPVVVDAAGTLGGSGNIASASAVTGTLAPGAGTGMLSFGDDLAMEAGSKIVWEISDWNGSAGSGYDTVNTGTLTIGATSAAPLVVVIKPSSLANFSATPKTFTLATSSGGILGLDAGEITVDDGALPGSWSVQASGNLLQLSYFPGTAYDTWATANGIAGAGPDTDSDGDAIDNGIEFVIGGDPSDADSNHLLPVVTLDASYLNFSFRRADVAASFDPVVEYGSSLGAWTPAVNGLPAGNPAVIEETNDFHGSGIDRVTVRIPRALASPGGKFFARLKVDIP</sequence>
<protein>
    <recommendedName>
        <fullName evidence="4">Autotransporter-associated beta strand protein</fullName>
    </recommendedName>
</protein>
<dbReference type="EMBL" id="JAPDDR010000027">
    <property type="protein sequence ID" value="MCW1917100.1"/>
    <property type="molecule type" value="Genomic_DNA"/>
</dbReference>
<dbReference type="SUPFAM" id="SSF51126">
    <property type="entry name" value="Pectin lyase-like"/>
    <property type="match status" value="1"/>
</dbReference>
<comment type="caution">
    <text evidence="2">The sequence shown here is derived from an EMBL/GenBank/DDBJ whole genome shotgun (WGS) entry which is preliminary data.</text>
</comment>
<dbReference type="Proteomes" id="UP001165653">
    <property type="component" value="Unassembled WGS sequence"/>
</dbReference>
<evidence type="ECO:0000313" key="3">
    <source>
        <dbReference type="Proteomes" id="UP001165653"/>
    </source>
</evidence>
<accession>A0ABT3GBC9</accession>
<dbReference type="NCBIfam" id="TIGR02601">
    <property type="entry name" value="autotrns_rpt"/>
    <property type="match status" value="1"/>
</dbReference>
<evidence type="ECO:0000313" key="2">
    <source>
        <dbReference type="EMBL" id="MCW1917100.1"/>
    </source>
</evidence>
<dbReference type="RefSeq" id="WP_264516719.1">
    <property type="nucleotide sequence ID" value="NZ_JAPDDR010000027.1"/>
</dbReference>